<dbReference type="GO" id="GO:0006506">
    <property type="term" value="P:GPI anchor biosynthetic process"/>
    <property type="evidence" value="ECO:0007669"/>
    <property type="project" value="UniProtKB-KW"/>
</dbReference>
<keyword evidence="3 7" id="KW-0337">GPI-anchor biosynthesis</keyword>
<dbReference type="PANTHER" id="PTHR46346:SF1">
    <property type="entry name" value="PHOSPHATIDYLINOSITOL N-ACETYLGLUCOSAMINYLTRANSFERASE SUBUNIT P"/>
    <property type="match status" value="1"/>
</dbReference>
<dbReference type="EC" id="2.4.1.198" evidence="7"/>
<keyword evidence="6 7" id="KW-0472">Membrane</keyword>
<dbReference type="AlphaFoldDB" id="A0A9W8E1L0"/>
<reference evidence="10" key="1">
    <citation type="submission" date="2022-07" db="EMBL/GenBank/DDBJ databases">
        <title>Phylogenomic reconstructions and comparative analyses of Kickxellomycotina fungi.</title>
        <authorList>
            <person name="Reynolds N.K."/>
            <person name="Stajich J.E."/>
            <person name="Barry K."/>
            <person name="Grigoriev I.V."/>
            <person name="Crous P."/>
            <person name="Smith M.E."/>
        </authorList>
    </citation>
    <scope>NUCLEOTIDE SEQUENCE</scope>
    <source>
        <strain evidence="10">RSA 861</strain>
    </source>
</reference>
<evidence type="ECO:0000259" key="9">
    <source>
        <dbReference type="Pfam" id="PF08510"/>
    </source>
</evidence>
<comment type="similarity">
    <text evidence="7">Belongs to the GPI19 family.</text>
</comment>
<keyword evidence="11" id="KW-1185">Reference proteome</keyword>
<dbReference type="GO" id="GO:0017176">
    <property type="term" value="F:phosphatidylinositol N-acetylglucosaminyltransferase activity"/>
    <property type="evidence" value="ECO:0007669"/>
    <property type="project" value="UniProtKB-UniRule"/>
</dbReference>
<dbReference type="Pfam" id="PF08510">
    <property type="entry name" value="PIG-P"/>
    <property type="match status" value="1"/>
</dbReference>
<dbReference type="InterPro" id="IPR013717">
    <property type="entry name" value="PIG-P"/>
</dbReference>
<accession>A0A9W8E1L0</accession>
<name>A0A9W8E1L0_9FUNG</name>
<proteinExistence type="inferred from homology"/>
<dbReference type="PANTHER" id="PTHR46346">
    <property type="entry name" value="PHOSPHATIDYLINOSITOL N-ACETYLGLUCOSAMINYLTRANSFERASE SUBUNIT P"/>
    <property type="match status" value="1"/>
</dbReference>
<protein>
    <recommendedName>
        <fullName evidence="7">Phosphatidylinositol N-acetylglucosaminyltransferase subunit GPI19</fullName>
        <ecNumber evidence="7">2.4.1.198</ecNumber>
    </recommendedName>
</protein>
<feature type="transmembrane region" description="Helical" evidence="8">
    <location>
        <begin position="16"/>
        <end position="38"/>
    </location>
</feature>
<evidence type="ECO:0000256" key="7">
    <source>
        <dbReference type="PIRNR" id="PIRNR008765"/>
    </source>
</evidence>
<feature type="domain" description="PIG-P" evidence="9">
    <location>
        <begin position="13"/>
        <end position="129"/>
    </location>
</feature>
<keyword evidence="7" id="KW-0808">Transferase</keyword>
<dbReference type="PIRSF" id="PIRSF008765">
    <property type="entry name" value="PIG-P_GPI19"/>
    <property type="match status" value="1"/>
</dbReference>
<keyword evidence="5 8" id="KW-1133">Transmembrane helix</keyword>
<evidence type="ECO:0000256" key="2">
    <source>
        <dbReference type="ARBA" id="ARBA00004687"/>
    </source>
</evidence>
<evidence type="ECO:0000256" key="5">
    <source>
        <dbReference type="ARBA" id="ARBA00022989"/>
    </source>
</evidence>
<evidence type="ECO:0000256" key="6">
    <source>
        <dbReference type="ARBA" id="ARBA00023136"/>
    </source>
</evidence>
<gene>
    <name evidence="10" type="ORF">IWQ60_002471</name>
</gene>
<keyword evidence="4 8" id="KW-0812">Transmembrane</keyword>
<comment type="subunit">
    <text evidence="7">Component of the phosphatidylinositol N-acetylglucosaminyltransferase (GPI-GlcNAc transferase) complex.</text>
</comment>
<comment type="subcellular location">
    <subcellularLocation>
        <location evidence="7">Endoplasmic reticulum membrane</location>
    </subcellularLocation>
    <subcellularLocation>
        <location evidence="1">Membrane</location>
        <topology evidence="1">Multi-pass membrane protein</topology>
    </subcellularLocation>
</comment>
<comment type="function">
    <text evidence="7">Part of the complex catalyzing the transfer of N-acetylglucosamine from UDP-N-acetylglucosamine to phosphatidylinositol, the first step of GPI biosynthesis.</text>
</comment>
<keyword evidence="7" id="KW-0256">Endoplasmic reticulum</keyword>
<sequence>MGALNHREPKTPKYEIYGFFIYIMSYLGFALFVVWAYVPDVILHSIGIQYYPSRYWALAIPAWFVMLIVFIYMVFYSLNLLHTPPLYSYTTITDKYAIERTDEAEDYQDPDSIPEIYDIPISEVNRYVYQ</sequence>
<evidence type="ECO:0000256" key="8">
    <source>
        <dbReference type="SAM" id="Phobius"/>
    </source>
</evidence>
<dbReference type="EMBL" id="JANBPT010000094">
    <property type="protein sequence ID" value="KAJ1927965.1"/>
    <property type="molecule type" value="Genomic_DNA"/>
</dbReference>
<comment type="caution">
    <text evidence="10">The sequence shown here is derived from an EMBL/GenBank/DDBJ whole genome shotgun (WGS) entry which is preliminary data.</text>
</comment>
<evidence type="ECO:0000313" key="11">
    <source>
        <dbReference type="Proteomes" id="UP001150569"/>
    </source>
</evidence>
<dbReference type="GO" id="GO:0005789">
    <property type="term" value="C:endoplasmic reticulum membrane"/>
    <property type="evidence" value="ECO:0007669"/>
    <property type="project" value="UniProtKB-SubCell"/>
</dbReference>
<dbReference type="Proteomes" id="UP001150569">
    <property type="component" value="Unassembled WGS sequence"/>
</dbReference>
<evidence type="ECO:0000256" key="4">
    <source>
        <dbReference type="ARBA" id="ARBA00022692"/>
    </source>
</evidence>
<evidence type="ECO:0000256" key="3">
    <source>
        <dbReference type="ARBA" id="ARBA00022502"/>
    </source>
</evidence>
<comment type="pathway">
    <text evidence="2 7">Glycolipid biosynthesis; glycosylphosphatidylinositol-anchor biosynthesis.</text>
</comment>
<evidence type="ECO:0000313" key="10">
    <source>
        <dbReference type="EMBL" id="KAJ1927965.1"/>
    </source>
</evidence>
<dbReference type="OrthoDB" id="690928at2759"/>
<organism evidence="10 11">
    <name type="scientific">Tieghemiomyces parasiticus</name>
    <dbReference type="NCBI Taxonomy" id="78921"/>
    <lineage>
        <taxon>Eukaryota</taxon>
        <taxon>Fungi</taxon>
        <taxon>Fungi incertae sedis</taxon>
        <taxon>Zoopagomycota</taxon>
        <taxon>Kickxellomycotina</taxon>
        <taxon>Dimargaritomycetes</taxon>
        <taxon>Dimargaritales</taxon>
        <taxon>Dimargaritaceae</taxon>
        <taxon>Tieghemiomyces</taxon>
    </lineage>
</organism>
<feature type="transmembrane region" description="Helical" evidence="8">
    <location>
        <begin position="58"/>
        <end position="78"/>
    </location>
</feature>
<dbReference type="InterPro" id="IPR016542">
    <property type="entry name" value="PIG-P_GPI19"/>
</dbReference>
<comment type="catalytic activity">
    <reaction evidence="7">
        <text>a 1,2-diacyl-sn-glycero-3-phospho-(1D-myo-inositol) + UDP-N-acetyl-alpha-D-glucosamine = a 6-(N-acetyl-alpha-D-glucosaminyl)-1-(1,2-diacyl-sn-glycero-3-phospho)-1D-myo-inositol + UDP + H(+)</text>
        <dbReference type="Rhea" id="RHEA:14789"/>
        <dbReference type="ChEBI" id="CHEBI:15378"/>
        <dbReference type="ChEBI" id="CHEBI:57265"/>
        <dbReference type="ChEBI" id="CHEBI:57705"/>
        <dbReference type="ChEBI" id="CHEBI:57880"/>
        <dbReference type="ChEBI" id="CHEBI:58223"/>
        <dbReference type="EC" id="2.4.1.198"/>
    </reaction>
</comment>
<evidence type="ECO:0000256" key="1">
    <source>
        <dbReference type="ARBA" id="ARBA00004141"/>
    </source>
</evidence>
<dbReference type="InterPro" id="IPR052263">
    <property type="entry name" value="GPI_Anchor_Biosynth"/>
</dbReference>